<evidence type="ECO:0000313" key="2">
    <source>
        <dbReference type="EMBL" id="ESU38321.1"/>
    </source>
</evidence>
<dbReference type="Pfam" id="PF07581">
    <property type="entry name" value="Glug"/>
    <property type="match status" value="1"/>
</dbReference>
<proteinExistence type="predicted"/>
<accession>V6THT8</accession>
<feature type="domain" description="GLUG" evidence="1">
    <location>
        <begin position="132"/>
        <end position="155"/>
    </location>
</feature>
<protein>
    <submittedName>
        <fullName evidence="2">Furin</fullName>
    </submittedName>
</protein>
<reference evidence="3" key="1">
    <citation type="submission" date="2012-02" db="EMBL/GenBank/DDBJ databases">
        <title>Genome sequencing of Giardia lamblia Genotypes A2 and B isolates (DH and GS) and comparative analysis with the genomes of Genotypes A1 and E (WB and Pig).</title>
        <authorList>
            <person name="Adam R."/>
            <person name="Dahlstrom E."/>
            <person name="Martens C."/>
            <person name="Bruno D."/>
            <person name="Barbian K."/>
            <person name="Porcella S.F."/>
            <person name="Nash T."/>
        </authorList>
    </citation>
    <scope>NUCLEOTIDE SEQUENCE</scope>
    <source>
        <strain evidence="3">DH</strain>
    </source>
</reference>
<dbReference type="Gene3D" id="2.160.20.110">
    <property type="match status" value="1"/>
</dbReference>
<dbReference type="VEuPathDB" id="GiardiaDB:DHA2_150603"/>
<dbReference type="InterPro" id="IPR011493">
    <property type="entry name" value="GLUG"/>
</dbReference>
<dbReference type="VEuPathDB" id="GiardiaDB:GL50581_4509"/>
<organism evidence="2 3">
    <name type="scientific">Giardia intestinalis</name>
    <name type="common">Giardia lamblia</name>
    <dbReference type="NCBI Taxonomy" id="5741"/>
    <lineage>
        <taxon>Eukaryota</taxon>
        <taxon>Metamonada</taxon>
        <taxon>Diplomonadida</taxon>
        <taxon>Hexamitidae</taxon>
        <taxon>Giardiinae</taxon>
        <taxon>Giardia</taxon>
    </lineage>
</organism>
<evidence type="ECO:0000313" key="3">
    <source>
        <dbReference type="Proteomes" id="UP000018320"/>
    </source>
</evidence>
<comment type="caution">
    <text evidence="2">The sequence shown here is derived from an EMBL/GenBank/DDBJ whole genome shotgun (WGS) entry which is preliminary data.</text>
</comment>
<dbReference type="EMBL" id="AHGT01000014">
    <property type="protein sequence ID" value="ESU38321.1"/>
    <property type="molecule type" value="Genomic_DNA"/>
</dbReference>
<dbReference type="Proteomes" id="UP000018320">
    <property type="component" value="Unassembled WGS sequence"/>
</dbReference>
<reference evidence="2 3" key="2">
    <citation type="journal article" date="2013" name="Genome Biol. Evol.">
        <title>Genome sequencing of Giardia lamblia genotypes A2 and B isolates (DH and GS) and comparative analysis with the genomes of genotypes A1 and E (WB and Pig).</title>
        <authorList>
            <person name="Adam R.D."/>
            <person name="Dahlstrom E.W."/>
            <person name="Martens C.A."/>
            <person name="Bruno D.P."/>
            <person name="Barbian K.D."/>
            <person name="Ricklefs S.M."/>
            <person name="Hernandez M.M."/>
            <person name="Narla N.P."/>
            <person name="Patel R.B."/>
            <person name="Porcella S.F."/>
            <person name="Nash T.E."/>
        </authorList>
    </citation>
    <scope>NUCLEOTIDE SEQUENCE [LARGE SCALE GENOMIC DNA]</scope>
    <source>
        <strain evidence="2 3">DH</strain>
    </source>
</reference>
<dbReference type="VEuPathDB" id="GiardiaDB:GL50803_0017476"/>
<dbReference type="AlphaFoldDB" id="V6THT8"/>
<sequence length="168" mass="17272">MNPALVVHSGGAFYMVSGTAAAKTVIERCTVTSNELSGIEMAGFAGNLVHATVRDCSAIVTKIDGLQGVSGFAQYVNDSVIEKSFVKANASVTAGGQKKWIVGGLCGLVANSQILNTYAELGNFSSRNTPAGSSVGGFVGRVENSVIRDSFVRATLLETVSGMSGTSQ</sequence>
<name>V6THT8_GIAIN</name>
<evidence type="ECO:0000259" key="1">
    <source>
        <dbReference type="Pfam" id="PF07581"/>
    </source>
</evidence>
<gene>
    <name evidence="2" type="ORF">DHA2_150603</name>
</gene>
<dbReference type="VEuPathDB" id="GiardiaDB:QR46_0948"/>